<gene>
    <name evidence="2" type="ORF">EV702DRAFT_1050749</name>
</gene>
<comment type="caution">
    <text evidence="2">The sequence shown here is derived from an EMBL/GenBank/DDBJ whole genome shotgun (WGS) entry which is preliminary data.</text>
</comment>
<sequence length="217" mass="23589">MLSFHTRHSHDGRHLSLIPYLIRQSAHAVFSLTLIPLLLPVLALIQAKRLIVNGQFSDSSGAAVEDPGIGRSHIRTIRLLPVHSARFSPNHLSLADIEVVLDPSHHPSRLEFLSPGGSFTIYVFPTKSLSPKRLSSSASEPALPTRCTRPLTSTSNDTLHTFIHLLRQARSALLARDPSVALRGCRGVLCTEAYEPGEGDEPVSQFGQVEGAVPTDT</sequence>
<feature type="region of interest" description="Disordered" evidence="1">
    <location>
        <begin position="196"/>
        <end position="217"/>
    </location>
</feature>
<keyword evidence="3" id="KW-1185">Reference proteome</keyword>
<dbReference type="AlphaFoldDB" id="A0A9P6ZH85"/>
<evidence type="ECO:0000313" key="3">
    <source>
        <dbReference type="Proteomes" id="UP000714275"/>
    </source>
</evidence>
<evidence type="ECO:0000313" key="2">
    <source>
        <dbReference type="EMBL" id="KAG1766215.1"/>
    </source>
</evidence>
<proteinExistence type="predicted"/>
<reference evidence="2" key="1">
    <citation type="journal article" date="2020" name="New Phytol.">
        <title>Comparative genomics reveals dynamic genome evolution in host specialist ectomycorrhizal fungi.</title>
        <authorList>
            <person name="Lofgren L.A."/>
            <person name="Nguyen N.H."/>
            <person name="Vilgalys R."/>
            <person name="Ruytinx J."/>
            <person name="Liao H.L."/>
            <person name="Branco S."/>
            <person name="Kuo A."/>
            <person name="LaButti K."/>
            <person name="Lipzen A."/>
            <person name="Andreopoulos W."/>
            <person name="Pangilinan J."/>
            <person name="Riley R."/>
            <person name="Hundley H."/>
            <person name="Na H."/>
            <person name="Barry K."/>
            <person name="Grigoriev I.V."/>
            <person name="Stajich J.E."/>
            <person name="Kennedy P.G."/>
        </authorList>
    </citation>
    <scope>NUCLEOTIDE SEQUENCE</scope>
    <source>
        <strain evidence="2">DOB743</strain>
    </source>
</reference>
<dbReference type="Proteomes" id="UP000714275">
    <property type="component" value="Unassembled WGS sequence"/>
</dbReference>
<evidence type="ECO:0000256" key="1">
    <source>
        <dbReference type="SAM" id="MobiDB-lite"/>
    </source>
</evidence>
<dbReference type="EMBL" id="JABBWD010000098">
    <property type="protein sequence ID" value="KAG1766215.1"/>
    <property type="molecule type" value="Genomic_DNA"/>
</dbReference>
<protein>
    <submittedName>
        <fullName evidence="2">Uncharacterized protein</fullName>
    </submittedName>
</protein>
<organism evidence="2 3">
    <name type="scientific">Suillus placidus</name>
    <dbReference type="NCBI Taxonomy" id="48579"/>
    <lineage>
        <taxon>Eukaryota</taxon>
        <taxon>Fungi</taxon>
        <taxon>Dikarya</taxon>
        <taxon>Basidiomycota</taxon>
        <taxon>Agaricomycotina</taxon>
        <taxon>Agaricomycetes</taxon>
        <taxon>Agaricomycetidae</taxon>
        <taxon>Boletales</taxon>
        <taxon>Suillineae</taxon>
        <taxon>Suillaceae</taxon>
        <taxon>Suillus</taxon>
    </lineage>
</organism>
<accession>A0A9P6ZH85</accession>
<name>A0A9P6ZH85_9AGAM</name>